<dbReference type="InterPro" id="IPR003615">
    <property type="entry name" value="HNH_nuc"/>
</dbReference>
<reference evidence="2 3" key="1">
    <citation type="submission" date="2016-07" db="EMBL/GenBank/DDBJ databases">
        <title>Draft genome sequence of Prauserella muralis DSM 45305, isolated from a mould-covered wall in an indoor environment.</title>
        <authorList>
            <person name="Ruckert C."/>
            <person name="Albersmeier A."/>
            <person name="Jiang C.-L."/>
            <person name="Jiang Y."/>
            <person name="Kalinowski J."/>
            <person name="Schneider O."/>
            <person name="Winkler A."/>
            <person name="Zotchev S.B."/>
        </authorList>
    </citation>
    <scope>NUCLEOTIDE SEQUENCE [LARGE SCALE GENOMIC DNA]</scope>
    <source>
        <strain evidence="2 3">DSM 45305</strain>
    </source>
</reference>
<gene>
    <name evidence="2" type="ORF">BAY60_25470</name>
</gene>
<evidence type="ECO:0000313" key="2">
    <source>
        <dbReference type="EMBL" id="PXY20857.1"/>
    </source>
</evidence>
<name>A0A2V4AKQ1_9PSEU</name>
<keyword evidence="3" id="KW-1185">Reference proteome</keyword>
<sequence length="185" mass="20551">MVCAVDFCTTTARLGDYCRRHATDLERGRPFRLPVLTPDPEELAALEGQRLVNYLMRFTVKAGNGCRLWRGASDGAGYACVTMPGGSVQRTYRVVVEAVTGPIPPGYTVHHKCAARRCVNPDHLERSDARANIGEMLARRGFLRYIGELRDALAEHDPDHWLLASRVRVDTFDGTPDSPREPSVT</sequence>
<dbReference type="SUPFAM" id="SSF54060">
    <property type="entry name" value="His-Me finger endonucleases"/>
    <property type="match status" value="1"/>
</dbReference>
<dbReference type="Proteomes" id="UP000249915">
    <property type="component" value="Unassembled WGS sequence"/>
</dbReference>
<protein>
    <recommendedName>
        <fullName evidence="1">HNH nuclease domain-containing protein</fullName>
    </recommendedName>
</protein>
<accession>A0A2V4AKQ1</accession>
<evidence type="ECO:0000313" key="3">
    <source>
        <dbReference type="Proteomes" id="UP000249915"/>
    </source>
</evidence>
<dbReference type="EMBL" id="MASW01000006">
    <property type="protein sequence ID" value="PXY20857.1"/>
    <property type="molecule type" value="Genomic_DNA"/>
</dbReference>
<comment type="caution">
    <text evidence="2">The sequence shown here is derived from an EMBL/GenBank/DDBJ whole genome shotgun (WGS) entry which is preliminary data.</text>
</comment>
<dbReference type="Pfam" id="PF13392">
    <property type="entry name" value="HNH_3"/>
    <property type="match status" value="1"/>
</dbReference>
<dbReference type="InterPro" id="IPR044925">
    <property type="entry name" value="His-Me_finger_sf"/>
</dbReference>
<organism evidence="2 3">
    <name type="scientific">Prauserella muralis</name>
    <dbReference type="NCBI Taxonomy" id="588067"/>
    <lineage>
        <taxon>Bacteria</taxon>
        <taxon>Bacillati</taxon>
        <taxon>Actinomycetota</taxon>
        <taxon>Actinomycetes</taxon>
        <taxon>Pseudonocardiales</taxon>
        <taxon>Pseudonocardiaceae</taxon>
        <taxon>Prauserella</taxon>
    </lineage>
</organism>
<feature type="domain" description="HNH nuclease" evidence="1">
    <location>
        <begin position="93"/>
        <end position="126"/>
    </location>
</feature>
<dbReference type="AlphaFoldDB" id="A0A2V4AKQ1"/>
<evidence type="ECO:0000259" key="1">
    <source>
        <dbReference type="Pfam" id="PF13392"/>
    </source>
</evidence>
<proteinExistence type="predicted"/>